<dbReference type="Proteomes" id="UP000675920">
    <property type="component" value="Unplaced"/>
</dbReference>
<evidence type="ECO:0000256" key="6">
    <source>
        <dbReference type="ARBA" id="ARBA00022692"/>
    </source>
</evidence>
<keyword evidence="5 13" id="KW-1003">Cell membrane</keyword>
<dbReference type="GO" id="GO:0051205">
    <property type="term" value="P:protein insertion into membrane"/>
    <property type="evidence" value="ECO:0007669"/>
    <property type="project" value="TreeGrafter"/>
</dbReference>
<organism evidence="16 17">
    <name type="scientific">Derxia gummosa DSM 723</name>
    <dbReference type="NCBI Taxonomy" id="1121388"/>
    <lineage>
        <taxon>Bacteria</taxon>
        <taxon>Pseudomonadati</taxon>
        <taxon>Pseudomonadota</taxon>
        <taxon>Betaproteobacteria</taxon>
        <taxon>Burkholderiales</taxon>
        <taxon>Alcaligenaceae</taxon>
        <taxon>Derxia</taxon>
    </lineage>
</organism>
<dbReference type="NCBIfam" id="TIGR03592">
    <property type="entry name" value="yidC_oxa1_cterm"/>
    <property type="match status" value="1"/>
</dbReference>
<evidence type="ECO:0000313" key="16">
    <source>
        <dbReference type="Proteomes" id="UP000675920"/>
    </source>
</evidence>
<evidence type="ECO:0000256" key="2">
    <source>
        <dbReference type="ARBA" id="ARBA00010527"/>
    </source>
</evidence>
<dbReference type="NCBIfam" id="NF002353">
    <property type="entry name" value="PRK01318.1-4"/>
    <property type="match status" value="1"/>
</dbReference>
<dbReference type="Pfam" id="PF14849">
    <property type="entry name" value="YidC_periplas"/>
    <property type="match status" value="1"/>
</dbReference>
<dbReference type="CDD" id="cd19961">
    <property type="entry name" value="EcYidC-like_peri"/>
    <property type="match status" value="1"/>
</dbReference>
<feature type="domain" description="Membrane insertase YidC N-terminal" evidence="15">
    <location>
        <begin position="76"/>
        <end position="354"/>
    </location>
</feature>
<dbReference type="InterPro" id="IPR038221">
    <property type="entry name" value="YidC_periplasmic_sf"/>
</dbReference>
<feature type="transmembrane region" description="Helical" evidence="13">
    <location>
        <begin position="6"/>
        <end position="24"/>
    </location>
</feature>
<dbReference type="RefSeq" id="WP_028312080.1">
    <property type="nucleotide sequence ID" value="NZ_AXWS01000014.1"/>
</dbReference>
<keyword evidence="10 13" id="KW-0143">Chaperone</keyword>
<evidence type="ECO:0000256" key="13">
    <source>
        <dbReference type="HAMAP-Rule" id="MF_01810"/>
    </source>
</evidence>
<name>A0A8B6X552_9BURK</name>
<gene>
    <name evidence="13 17" type="primary">yidC</name>
</gene>
<evidence type="ECO:0000256" key="4">
    <source>
        <dbReference type="ARBA" id="ARBA00022448"/>
    </source>
</evidence>
<comment type="subunit">
    <text evidence="13">Interacts with the Sec translocase complex via SecD. Specifically interacts with transmembrane segments of nascent integral membrane proteins during membrane integration.</text>
</comment>
<evidence type="ECO:0000256" key="12">
    <source>
        <dbReference type="ARBA" id="ARBA00033342"/>
    </source>
</evidence>
<dbReference type="InterPro" id="IPR028055">
    <property type="entry name" value="YidC/Oxa/ALB_C"/>
</dbReference>
<dbReference type="GO" id="GO:0032977">
    <property type="term" value="F:membrane insertase activity"/>
    <property type="evidence" value="ECO:0007669"/>
    <property type="project" value="InterPro"/>
</dbReference>
<dbReference type="InterPro" id="IPR019998">
    <property type="entry name" value="Membr_insert_YidC"/>
</dbReference>
<dbReference type="CDD" id="cd20070">
    <property type="entry name" value="5TM_YidC_Alb3"/>
    <property type="match status" value="1"/>
</dbReference>
<comment type="subcellular location">
    <subcellularLocation>
        <location evidence="1">Cell inner membrane</location>
        <topology evidence="1">Multi-pass membrane protein</topology>
    </subcellularLocation>
    <subcellularLocation>
        <location evidence="13">Cell membrane</location>
        <topology evidence="13">Multi-pass membrane protein</topology>
    </subcellularLocation>
</comment>
<dbReference type="AlphaFoldDB" id="A0A8B6X552"/>
<dbReference type="HAMAP" id="MF_01810">
    <property type="entry name" value="YidC_type1"/>
    <property type="match status" value="1"/>
</dbReference>
<dbReference type="GO" id="GO:0005886">
    <property type="term" value="C:plasma membrane"/>
    <property type="evidence" value="ECO:0007669"/>
    <property type="project" value="UniProtKB-SubCell"/>
</dbReference>
<feature type="transmembrane region" description="Helical" evidence="13">
    <location>
        <begin position="509"/>
        <end position="527"/>
    </location>
</feature>
<dbReference type="Gene3D" id="2.70.98.90">
    <property type="match status" value="1"/>
</dbReference>
<feature type="transmembrane region" description="Helical" evidence="13">
    <location>
        <begin position="428"/>
        <end position="449"/>
    </location>
</feature>
<keyword evidence="6 13" id="KW-0812">Transmembrane</keyword>
<reference evidence="17" key="1">
    <citation type="submission" date="2025-08" db="UniProtKB">
        <authorList>
            <consortium name="RefSeq"/>
        </authorList>
    </citation>
    <scope>IDENTIFICATION</scope>
</reference>
<feature type="domain" description="Membrane insertase YidC/Oxa/ALB C-terminal" evidence="14">
    <location>
        <begin position="365"/>
        <end position="542"/>
    </location>
</feature>
<dbReference type="NCBIfam" id="TIGR03593">
    <property type="entry name" value="yidC_nterm"/>
    <property type="match status" value="1"/>
</dbReference>
<sequence length="554" mass="61229">MDIRRTILWVVFSISLMLLWEAWLKQSGQPSLFGGPAATAPAPAGSAPADVPTASAAAAGAVPSGEAAPVIATRKVDVSTDVLALQFDTAGAQLVRAELLRQRDGQDESRNIVLLDNRPGERVYLAQTGLIGDKLPNHRTPFVWVEGPTTLAPGQDKLDVVFEASSGNVKLREIWTLRRGAYDIAVRHEVVNGGEQPVSPSLYLQLTRDDGKPAGESRFYSTYSGPALYSAETHYKKIAWSDIEKNKAELPKPADNGWVGIVQHYFVSAWIPQAGTEREFRTRKVDSNLYAITTVQPLGAIAPGATKAIDSNLFIGPQDQKALGALNERLKVEGLDLVVDYGWLTFIAKPLFWLLSTLHGMLGNWGWSIIALTVIVKAVFYPLSAASYKSMAKMRAVTPRLQKLREQYADDKQKQQMAMMELYRTEKINPLGGCLPILVQIPVFMALYWTLGAAVEMRNAPWIGWIHDLAASDPWFILPAIMVGTMFIQQRLNPTPPDPVQAKMMMFMPLVFGGMMFFFPAGLVLYWCVNNILSIAQQWQITRMIEGKPVFGRA</sequence>
<dbReference type="InterPro" id="IPR047196">
    <property type="entry name" value="YidC_ALB_C"/>
</dbReference>
<keyword evidence="4 13" id="KW-0813">Transport</keyword>
<protein>
    <recommendedName>
        <fullName evidence="3 13">Membrane protein insertase YidC</fullName>
    </recommendedName>
    <alternativeName>
        <fullName evidence="12 13">Foldase YidC</fullName>
    </alternativeName>
    <alternativeName>
        <fullName evidence="11 13">Membrane integrase YidC</fullName>
    </alternativeName>
    <alternativeName>
        <fullName evidence="13">Membrane protein YidC</fullName>
    </alternativeName>
</protein>
<keyword evidence="7 13" id="KW-0653">Protein transport</keyword>
<evidence type="ECO:0000256" key="10">
    <source>
        <dbReference type="ARBA" id="ARBA00023186"/>
    </source>
</evidence>
<evidence type="ECO:0000256" key="8">
    <source>
        <dbReference type="ARBA" id="ARBA00022989"/>
    </source>
</evidence>
<keyword evidence="16" id="KW-1185">Reference proteome</keyword>
<accession>A0A8B6X552</accession>
<comment type="function">
    <text evidence="13">Required for the insertion and/or proper folding and/or complex formation of integral membrane proteins into the membrane. Involved in integration of membrane proteins that insert both dependently and independently of the Sec translocase complex, as well as at least some lipoproteins. Aids folding of multispanning membrane proteins.</text>
</comment>
<evidence type="ECO:0000256" key="1">
    <source>
        <dbReference type="ARBA" id="ARBA00004429"/>
    </source>
</evidence>
<evidence type="ECO:0000256" key="7">
    <source>
        <dbReference type="ARBA" id="ARBA00022927"/>
    </source>
</evidence>
<comment type="similarity">
    <text evidence="2 13">Belongs to the OXA1/ALB3/YidC family. Type 1 subfamily.</text>
</comment>
<dbReference type="OrthoDB" id="9780552at2"/>
<dbReference type="InterPro" id="IPR001708">
    <property type="entry name" value="YidC/ALB3/OXA1/COX18"/>
</dbReference>
<evidence type="ECO:0000256" key="3">
    <source>
        <dbReference type="ARBA" id="ARBA00015325"/>
    </source>
</evidence>
<dbReference type="NCBIfam" id="NF002352">
    <property type="entry name" value="PRK01318.1-3"/>
    <property type="match status" value="1"/>
</dbReference>
<dbReference type="PRINTS" id="PR00701">
    <property type="entry name" value="60KDINNERMP"/>
</dbReference>
<feature type="transmembrane region" description="Helical" evidence="13">
    <location>
        <begin position="365"/>
        <end position="385"/>
    </location>
</feature>
<keyword evidence="9 13" id="KW-0472">Membrane</keyword>
<evidence type="ECO:0000259" key="14">
    <source>
        <dbReference type="Pfam" id="PF02096"/>
    </source>
</evidence>
<evidence type="ECO:0000256" key="9">
    <source>
        <dbReference type="ARBA" id="ARBA00023136"/>
    </source>
</evidence>
<evidence type="ECO:0000313" key="17">
    <source>
        <dbReference type="RefSeq" id="WP_028312080.1"/>
    </source>
</evidence>
<dbReference type="PANTHER" id="PTHR12428:SF65">
    <property type="entry name" value="CYTOCHROME C OXIDASE ASSEMBLY PROTEIN COX18, MITOCHONDRIAL"/>
    <property type="match status" value="1"/>
</dbReference>
<evidence type="ECO:0000259" key="15">
    <source>
        <dbReference type="Pfam" id="PF14849"/>
    </source>
</evidence>
<dbReference type="GO" id="GO:0015031">
    <property type="term" value="P:protein transport"/>
    <property type="evidence" value="ECO:0007669"/>
    <property type="project" value="UniProtKB-KW"/>
</dbReference>
<dbReference type="Pfam" id="PF02096">
    <property type="entry name" value="60KD_IMP"/>
    <property type="match status" value="1"/>
</dbReference>
<dbReference type="PANTHER" id="PTHR12428">
    <property type="entry name" value="OXA1"/>
    <property type="match status" value="1"/>
</dbReference>
<proteinExistence type="inferred from homology"/>
<dbReference type="InterPro" id="IPR028053">
    <property type="entry name" value="Membr_insert_YidC_N"/>
</dbReference>
<dbReference type="PRINTS" id="PR01900">
    <property type="entry name" value="YIDCPROTEIN"/>
</dbReference>
<keyword evidence="8 13" id="KW-1133">Transmembrane helix</keyword>
<evidence type="ECO:0000256" key="5">
    <source>
        <dbReference type="ARBA" id="ARBA00022475"/>
    </source>
</evidence>
<evidence type="ECO:0000256" key="11">
    <source>
        <dbReference type="ARBA" id="ARBA00033245"/>
    </source>
</evidence>